<evidence type="ECO:0000313" key="3">
    <source>
        <dbReference type="EMBL" id="GEL17849.1"/>
    </source>
</evidence>
<dbReference type="InterPro" id="IPR003156">
    <property type="entry name" value="DHHA1_dom"/>
</dbReference>
<dbReference type="STRING" id="1123024.GCA_000423625_00151"/>
<dbReference type="GO" id="GO:0003676">
    <property type="term" value="F:nucleic acid binding"/>
    <property type="evidence" value="ECO:0007669"/>
    <property type="project" value="InterPro"/>
</dbReference>
<dbReference type="Gene3D" id="3.90.1640.10">
    <property type="entry name" value="inorganic pyrophosphatase (n-terminal core)"/>
    <property type="match status" value="1"/>
</dbReference>
<evidence type="ECO:0000259" key="1">
    <source>
        <dbReference type="Pfam" id="PF01368"/>
    </source>
</evidence>
<dbReference type="SUPFAM" id="SSF64182">
    <property type="entry name" value="DHH phosphoesterases"/>
    <property type="match status" value="1"/>
</dbReference>
<dbReference type="Gene3D" id="3.10.310.30">
    <property type="match status" value="1"/>
</dbReference>
<organism evidence="3 4">
    <name type="scientific">Pseudonocardia asaccharolytica DSM 44247 = NBRC 16224</name>
    <dbReference type="NCBI Taxonomy" id="1123024"/>
    <lineage>
        <taxon>Bacteria</taxon>
        <taxon>Bacillati</taxon>
        <taxon>Actinomycetota</taxon>
        <taxon>Actinomycetes</taxon>
        <taxon>Pseudonocardiales</taxon>
        <taxon>Pseudonocardiaceae</taxon>
        <taxon>Pseudonocardia</taxon>
    </lineage>
</organism>
<evidence type="ECO:0000259" key="2">
    <source>
        <dbReference type="Pfam" id="PF02272"/>
    </source>
</evidence>
<dbReference type="InterPro" id="IPR001667">
    <property type="entry name" value="DDH_dom"/>
</dbReference>
<name>A0A511CZ75_9PSEU</name>
<gene>
    <name evidence="3" type="ORF">PA7_16860</name>
</gene>
<proteinExistence type="predicted"/>
<dbReference type="Pfam" id="PF01368">
    <property type="entry name" value="DHH"/>
    <property type="match status" value="1"/>
</dbReference>
<evidence type="ECO:0000313" key="4">
    <source>
        <dbReference type="Proteomes" id="UP000321328"/>
    </source>
</evidence>
<protein>
    <submittedName>
        <fullName evidence="3">Phosphoesterase</fullName>
    </submittedName>
</protein>
<dbReference type="Proteomes" id="UP000321328">
    <property type="component" value="Unassembled WGS sequence"/>
</dbReference>
<dbReference type="InterPro" id="IPR038763">
    <property type="entry name" value="DHH_sf"/>
</dbReference>
<dbReference type="PANTHER" id="PTHR47618">
    <property type="entry name" value="BIFUNCTIONAL OLIGORIBONUCLEASE AND PAP PHOSPHATASE NRNA"/>
    <property type="match status" value="1"/>
</dbReference>
<sequence length="355" mass="36311">MSGYRGPQPGWDSAGPAGPAADVAAAAALLADARDVTLLAHVQPDADALGSVLALGIALRRRGATVRVSFADPDVMPESLRPLDVLGLFVPAAQVPAVPDVLVACDTASVGRLGGLADRVPAARATLLVDHHASNDGFGTHQVVDPSAEATVVLVHRILTALGTPIDEAIANCLYVGLVTDTVGFRTAGPGAHRLAATLLEAGVQVEPLIRPITDTHPFAWLGALADVLRDAVLDLCAAGGHGLVHTIVPAELIARFRFEEIDSVIDQIRCAAEAEVAAVLKQVGPRRWTVSLRAKGTVDVAAVAVALGGGGHRNAAGLTWDGEPGDLLDALRAALDAAAPTGLAGHRSISGPDR</sequence>
<dbReference type="PANTHER" id="PTHR47618:SF1">
    <property type="entry name" value="BIFUNCTIONAL OLIGORIBONUCLEASE AND PAP PHOSPHATASE NRNA"/>
    <property type="match status" value="1"/>
</dbReference>
<feature type="domain" description="DDH" evidence="1">
    <location>
        <begin position="36"/>
        <end position="177"/>
    </location>
</feature>
<dbReference type="EMBL" id="BJVI01000012">
    <property type="protein sequence ID" value="GEL17849.1"/>
    <property type="molecule type" value="Genomic_DNA"/>
</dbReference>
<dbReference type="AlphaFoldDB" id="A0A511CZ75"/>
<accession>A0A511CZ75</accession>
<feature type="domain" description="DHHA1" evidence="2">
    <location>
        <begin position="260"/>
        <end position="337"/>
    </location>
</feature>
<reference evidence="3 4" key="1">
    <citation type="submission" date="2019-07" db="EMBL/GenBank/DDBJ databases">
        <title>Whole genome shotgun sequence of Pseudonocardia asaccharolytica NBRC 16224.</title>
        <authorList>
            <person name="Hosoyama A."/>
            <person name="Uohara A."/>
            <person name="Ohji S."/>
            <person name="Ichikawa N."/>
        </authorList>
    </citation>
    <scope>NUCLEOTIDE SEQUENCE [LARGE SCALE GENOMIC DNA]</scope>
    <source>
        <strain evidence="3 4">NBRC 16224</strain>
    </source>
</reference>
<comment type="caution">
    <text evidence="3">The sequence shown here is derived from an EMBL/GenBank/DDBJ whole genome shotgun (WGS) entry which is preliminary data.</text>
</comment>
<dbReference type="InterPro" id="IPR051319">
    <property type="entry name" value="Oligoribo/pAp-PDE_c-di-AMP_PDE"/>
</dbReference>
<dbReference type="Pfam" id="PF02272">
    <property type="entry name" value="DHHA1"/>
    <property type="match status" value="1"/>
</dbReference>
<keyword evidence="4" id="KW-1185">Reference proteome</keyword>